<reference evidence="3 4" key="1">
    <citation type="journal article" date="2018" name="Environ. Microbiol.">
        <title>Isolation and genomic characterization of Novimethylophilus kurashikiensis gen. nov. sp. nov., a new lanthanide-dependent methylotrophic species of Methylophilaceae.</title>
        <authorList>
            <person name="Lv H."/>
            <person name="Sahin N."/>
            <person name="Tani A."/>
        </authorList>
    </citation>
    <scope>NUCLEOTIDE SEQUENCE [LARGE SCALE GENOMIC DNA]</scope>
    <source>
        <strain evidence="3 4">La2-4</strain>
    </source>
</reference>
<keyword evidence="1" id="KW-0472">Membrane</keyword>
<keyword evidence="1" id="KW-0812">Transmembrane</keyword>
<dbReference type="Proteomes" id="UP000245081">
    <property type="component" value="Unassembled WGS sequence"/>
</dbReference>
<gene>
    <name evidence="3" type="primary">comEC</name>
    <name evidence="3" type="ORF">NMK_3300</name>
</gene>
<dbReference type="Pfam" id="PF13567">
    <property type="entry name" value="DUF4131"/>
    <property type="match status" value="1"/>
</dbReference>
<evidence type="ECO:0000313" key="3">
    <source>
        <dbReference type="EMBL" id="GBG15689.1"/>
    </source>
</evidence>
<keyword evidence="1" id="KW-1133">Transmembrane helix</keyword>
<dbReference type="AlphaFoldDB" id="A0A2R5FCV6"/>
<evidence type="ECO:0000259" key="2">
    <source>
        <dbReference type="Pfam" id="PF13567"/>
    </source>
</evidence>
<sequence>MRSRLLAFVAGVWLLQQQAVLPGTYWCLLLLPLLAVIYRLRHRPALFPSLCILAALLAGFFWAAISAQIRLADRLPSAWEGQDIELVGVVSELPKLMERSERFLFDVERVLTPDAHVPQHVSLAYYAAGFDARRSQPLLGRFHPGERWRLTVRLKQPHGTYNPGGFDFEAWALERNIRATGYLKNSTRLDAMVWRPGYVIERLRQAVRDRFQFVLGGKPYEGVLRALAIGDQGGISSDDWQVFLRTGVNHLMSIRYLSKRTFFK</sequence>
<evidence type="ECO:0000256" key="1">
    <source>
        <dbReference type="SAM" id="Phobius"/>
    </source>
</evidence>
<proteinExistence type="predicted"/>
<evidence type="ECO:0000313" key="4">
    <source>
        <dbReference type="Proteomes" id="UP000245081"/>
    </source>
</evidence>
<accession>A0A2R5FCV6</accession>
<dbReference type="EMBL" id="BDOQ01000019">
    <property type="protein sequence ID" value="GBG15689.1"/>
    <property type="molecule type" value="Genomic_DNA"/>
</dbReference>
<organism evidence="3 4">
    <name type="scientific">Novimethylophilus kurashikiensis</name>
    <dbReference type="NCBI Taxonomy" id="1825523"/>
    <lineage>
        <taxon>Bacteria</taxon>
        <taxon>Pseudomonadati</taxon>
        <taxon>Pseudomonadota</taxon>
        <taxon>Betaproteobacteria</taxon>
        <taxon>Nitrosomonadales</taxon>
        <taxon>Methylophilaceae</taxon>
        <taxon>Novimethylophilus</taxon>
    </lineage>
</organism>
<dbReference type="OrthoDB" id="9761531at2"/>
<protein>
    <submittedName>
        <fullName evidence="3">Competence protein ComEC</fullName>
    </submittedName>
</protein>
<dbReference type="PANTHER" id="PTHR30619">
    <property type="entry name" value="DNA INTERNALIZATION/COMPETENCE PROTEIN COMEC/REC2"/>
    <property type="match status" value="1"/>
</dbReference>
<dbReference type="InterPro" id="IPR052159">
    <property type="entry name" value="Competence_DNA_uptake"/>
</dbReference>
<feature type="transmembrane region" description="Helical" evidence="1">
    <location>
        <begin position="46"/>
        <end position="65"/>
    </location>
</feature>
<dbReference type="PANTHER" id="PTHR30619:SF1">
    <property type="entry name" value="RECOMBINATION PROTEIN 2"/>
    <property type="match status" value="1"/>
</dbReference>
<name>A0A2R5FCV6_9PROT</name>
<dbReference type="RefSeq" id="WP_109016830.1">
    <property type="nucleotide sequence ID" value="NZ_BDOQ01000019.1"/>
</dbReference>
<dbReference type="InterPro" id="IPR025405">
    <property type="entry name" value="DUF4131"/>
</dbReference>
<feature type="domain" description="DUF4131" evidence="2">
    <location>
        <begin position="21"/>
        <end position="187"/>
    </location>
</feature>
<keyword evidence="4" id="KW-1185">Reference proteome</keyword>
<comment type="caution">
    <text evidence="3">The sequence shown here is derived from an EMBL/GenBank/DDBJ whole genome shotgun (WGS) entry which is preliminary data.</text>
</comment>